<dbReference type="Proteomes" id="UP000015104">
    <property type="component" value="Unassembled WGS sequence"/>
</dbReference>
<dbReference type="AlphaFoldDB" id="T1KQ40"/>
<dbReference type="EnsemblMetazoa" id="tetur17g02760.1">
    <property type="protein sequence ID" value="tetur17g02760.1"/>
    <property type="gene ID" value="tetur17g02760"/>
</dbReference>
<organism evidence="1 2">
    <name type="scientific">Tetranychus urticae</name>
    <name type="common">Two-spotted spider mite</name>
    <dbReference type="NCBI Taxonomy" id="32264"/>
    <lineage>
        <taxon>Eukaryota</taxon>
        <taxon>Metazoa</taxon>
        <taxon>Ecdysozoa</taxon>
        <taxon>Arthropoda</taxon>
        <taxon>Chelicerata</taxon>
        <taxon>Arachnida</taxon>
        <taxon>Acari</taxon>
        <taxon>Acariformes</taxon>
        <taxon>Trombidiformes</taxon>
        <taxon>Prostigmata</taxon>
        <taxon>Eleutherengona</taxon>
        <taxon>Raphignathae</taxon>
        <taxon>Tetranychoidea</taxon>
        <taxon>Tetranychidae</taxon>
        <taxon>Tetranychus</taxon>
    </lineage>
</organism>
<proteinExistence type="predicted"/>
<name>T1KQ40_TETUR</name>
<evidence type="ECO:0000313" key="1">
    <source>
        <dbReference type="EnsemblMetazoa" id="tetur17g02760.1"/>
    </source>
</evidence>
<reference evidence="2" key="1">
    <citation type="submission" date="2011-08" db="EMBL/GenBank/DDBJ databases">
        <authorList>
            <person name="Rombauts S."/>
        </authorList>
    </citation>
    <scope>NUCLEOTIDE SEQUENCE</scope>
    <source>
        <strain evidence="2">London</strain>
    </source>
</reference>
<accession>T1KQ40</accession>
<sequence>MSDETKSEIQHISPSLYPFILS</sequence>
<keyword evidence="2" id="KW-1185">Reference proteome</keyword>
<evidence type="ECO:0000313" key="2">
    <source>
        <dbReference type="Proteomes" id="UP000015104"/>
    </source>
</evidence>
<reference evidence="1" key="2">
    <citation type="submission" date="2015-06" db="UniProtKB">
        <authorList>
            <consortium name="EnsemblMetazoa"/>
        </authorList>
    </citation>
    <scope>IDENTIFICATION</scope>
</reference>
<dbReference type="HOGENOM" id="CLU_3425273_0_0_1"/>
<dbReference type="EMBL" id="CAEY01000344">
    <property type="status" value="NOT_ANNOTATED_CDS"/>
    <property type="molecule type" value="Genomic_DNA"/>
</dbReference>
<protein>
    <submittedName>
        <fullName evidence="1">Uncharacterized protein</fullName>
    </submittedName>
</protein>